<dbReference type="Proteomes" id="UP000467840">
    <property type="component" value="Chromosome 17"/>
</dbReference>
<feature type="compositionally biased region" description="Acidic residues" evidence="1">
    <location>
        <begin position="265"/>
        <end position="274"/>
    </location>
</feature>
<evidence type="ECO:0000313" key="2">
    <source>
        <dbReference type="EMBL" id="KAF2308478.1"/>
    </source>
</evidence>
<gene>
    <name evidence="2" type="ORF">GH714_009887</name>
</gene>
<organism evidence="2 3">
    <name type="scientific">Hevea brasiliensis</name>
    <name type="common">Para rubber tree</name>
    <name type="synonym">Siphonia brasiliensis</name>
    <dbReference type="NCBI Taxonomy" id="3981"/>
    <lineage>
        <taxon>Eukaryota</taxon>
        <taxon>Viridiplantae</taxon>
        <taxon>Streptophyta</taxon>
        <taxon>Embryophyta</taxon>
        <taxon>Tracheophyta</taxon>
        <taxon>Spermatophyta</taxon>
        <taxon>Magnoliopsida</taxon>
        <taxon>eudicotyledons</taxon>
        <taxon>Gunneridae</taxon>
        <taxon>Pentapetalae</taxon>
        <taxon>rosids</taxon>
        <taxon>fabids</taxon>
        <taxon>Malpighiales</taxon>
        <taxon>Euphorbiaceae</taxon>
        <taxon>Crotonoideae</taxon>
        <taxon>Micrandreae</taxon>
        <taxon>Hevea</taxon>
    </lineage>
</organism>
<sequence length="1016" mass="114541">MRANHMQLKLRHVNRTAWLEENSSNLASRLPPDHESTTRENATMEKENANLDDNEDSGKASDVVYESRNQRVEELHIDEIREEIKAASETVHKSQSDETVTGIEVANDQTRPEEITKEHETPSLAIPCKEEERETKATIENIREDREKEDIVADDKEEKSEEQHQTESDALLSREHELEYSMQVDKIEESITEVELPVDGPKTSEECFLPNEESRDIIVSQLDLEISKDKKESKEAQKEQEETSSETEEKKGSSVSTLNSNSKDDGEDKEEEISSDQTNLVEKPEEQNQKQSSSLLSKEQEDGTSAKIKSTEENKKEMEVLDNKSKATDEVFLHKEDPRELEVSLLEFQPDIDAQGRAQMKYMIDKMGLKMLREEIEKTDASDTIEKQISIEKETVESFQQAIFDNILVEEATKTFQQEQELKGEEILGDKILAKAIQNEELCEEIGKTDSSEIIEKQNSTEKGKVENLLQVLSTIFQLCKEIMKTDASETIQKQISTEKETVENLHQAIVDNISSEEATEEIHHQHEIKGEESIGEDVLTKTTQNETSCKEIGNTDSSETIEKQNTTEKGTIKNLLQGAVDNISGEEATREIHQEQEIKGEEILADKVLAEEMQTEVLCKEIVKTDASETIHKQISPEKGTVENLHEAVVYNILSKEATEEIPKNMRSRVKKVKEMSETIEKQNSTEKGTAKNLLQGTVDNISGEEATKEIQQEQEIKGEEILGGNMLAEEMQTEVEIVKTDSNETIQKHISTEKGTVENLHQAIVDNISSEEVTEEIHREHEIKGEESIGDEVSTKATQNKALCKEIVKTNASETIQKQSTEKGKVENLHEAVVYNISREEATEEIHQEHEIKGEESIGDEVLTKATQNETLCEEIEKTDASETTEEQISTEKGTLCGEIGKTDSSETIEKQNSTEKGTVENLLQGAVDNISGEKATKEIHQEQEIKGEDILGDKVLAEEMQTEVLCKEIVKIDASETIQKHISTEKGTVENLHQAIADNISSEEAVERSNDMR</sequence>
<accession>A0A6A6M7E8</accession>
<dbReference type="EMBL" id="JAAGAX010000007">
    <property type="protein sequence ID" value="KAF2308478.1"/>
    <property type="molecule type" value="Genomic_DNA"/>
</dbReference>
<evidence type="ECO:0000256" key="1">
    <source>
        <dbReference type="SAM" id="MobiDB-lite"/>
    </source>
</evidence>
<comment type="caution">
    <text evidence="2">The sequence shown here is derived from an EMBL/GenBank/DDBJ whole genome shotgun (WGS) entry which is preliminary data.</text>
</comment>
<protein>
    <submittedName>
        <fullName evidence="2">Uncharacterized protein</fullName>
    </submittedName>
</protein>
<feature type="compositionally biased region" description="Basic and acidic residues" evidence="1">
    <location>
        <begin position="132"/>
        <end position="189"/>
    </location>
</feature>
<feature type="compositionally biased region" description="Basic and acidic residues" evidence="1">
    <location>
        <begin position="31"/>
        <end position="49"/>
    </location>
</feature>
<feature type="compositionally biased region" description="Basic and acidic residues" evidence="1">
    <location>
        <begin position="225"/>
        <end position="252"/>
    </location>
</feature>
<feature type="compositionally biased region" description="Basic and acidic residues" evidence="1">
    <location>
        <begin position="309"/>
        <end position="323"/>
    </location>
</feature>
<feature type="region of interest" description="Disordered" evidence="1">
    <location>
        <begin position="132"/>
        <end position="323"/>
    </location>
</feature>
<proteinExistence type="predicted"/>
<dbReference type="AlphaFoldDB" id="A0A6A6M7E8"/>
<keyword evidence="3" id="KW-1185">Reference proteome</keyword>
<feature type="region of interest" description="Disordered" evidence="1">
    <location>
        <begin position="23"/>
        <end position="61"/>
    </location>
</feature>
<reference evidence="2 3" key="1">
    <citation type="journal article" date="2020" name="Mol. Plant">
        <title>The Chromosome-Based Rubber Tree Genome Provides New Insights into Spurge Genome Evolution and Rubber Biosynthesis.</title>
        <authorList>
            <person name="Liu J."/>
            <person name="Shi C."/>
            <person name="Shi C.C."/>
            <person name="Li W."/>
            <person name="Zhang Q.J."/>
            <person name="Zhang Y."/>
            <person name="Li K."/>
            <person name="Lu H.F."/>
            <person name="Shi C."/>
            <person name="Zhu S.T."/>
            <person name="Xiao Z.Y."/>
            <person name="Nan H."/>
            <person name="Yue Y."/>
            <person name="Zhu X.G."/>
            <person name="Wu Y."/>
            <person name="Hong X.N."/>
            <person name="Fan G.Y."/>
            <person name="Tong Y."/>
            <person name="Zhang D."/>
            <person name="Mao C.L."/>
            <person name="Liu Y.L."/>
            <person name="Hao S.J."/>
            <person name="Liu W.Q."/>
            <person name="Lv M.Q."/>
            <person name="Zhang H.B."/>
            <person name="Liu Y."/>
            <person name="Hu-Tang G.R."/>
            <person name="Wang J.P."/>
            <person name="Wang J.H."/>
            <person name="Sun Y.H."/>
            <person name="Ni S.B."/>
            <person name="Chen W.B."/>
            <person name="Zhang X.C."/>
            <person name="Jiao Y.N."/>
            <person name="Eichler E.E."/>
            <person name="Li G.H."/>
            <person name="Liu X."/>
            <person name="Gao L.Z."/>
        </authorList>
    </citation>
    <scope>NUCLEOTIDE SEQUENCE [LARGE SCALE GENOMIC DNA]</scope>
    <source>
        <strain evidence="3">cv. GT1</strain>
        <tissue evidence="2">Leaf</tissue>
    </source>
</reference>
<evidence type="ECO:0000313" key="3">
    <source>
        <dbReference type="Proteomes" id="UP000467840"/>
    </source>
</evidence>
<name>A0A6A6M7E8_HEVBR</name>